<proteinExistence type="predicted"/>
<organism evidence="1 3">
    <name type="scientific">Medicago truncatula</name>
    <name type="common">Barrel medic</name>
    <name type="synonym">Medicago tribuloides</name>
    <dbReference type="NCBI Taxonomy" id="3880"/>
    <lineage>
        <taxon>Eukaryota</taxon>
        <taxon>Viridiplantae</taxon>
        <taxon>Streptophyta</taxon>
        <taxon>Embryophyta</taxon>
        <taxon>Tracheophyta</taxon>
        <taxon>Spermatophyta</taxon>
        <taxon>Magnoliopsida</taxon>
        <taxon>eudicotyledons</taxon>
        <taxon>Gunneridae</taxon>
        <taxon>Pentapetalae</taxon>
        <taxon>rosids</taxon>
        <taxon>fabids</taxon>
        <taxon>Fabales</taxon>
        <taxon>Fabaceae</taxon>
        <taxon>Papilionoideae</taxon>
        <taxon>50 kb inversion clade</taxon>
        <taxon>NPAAA clade</taxon>
        <taxon>Hologalegina</taxon>
        <taxon>IRL clade</taxon>
        <taxon>Trifolieae</taxon>
        <taxon>Medicago</taxon>
    </lineage>
</organism>
<dbReference type="EMBL" id="CM001224">
    <property type="protein sequence ID" value="KEH21202.1"/>
    <property type="molecule type" value="Genomic_DNA"/>
</dbReference>
<name>A0A072TUT9_MEDTR</name>
<dbReference type="EnsemblPlants" id="KEH21202">
    <property type="protein sequence ID" value="KEH21202"/>
    <property type="gene ID" value="MTR_8g099335"/>
</dbReference>
<gene>
    <name evidence="1" type="ordered locus">MTR_8g099335</name>
</gene>
<protein>
    <submittedName>
        <fullName evidence="1 2">Uncharacterized protein</fullName>
    </submittedName>
</protein>
<dbReference type="HOGENOM" id="CLU_2254176_0_0_1"/>
<sequence>MGIDSEKDYSGKFAMGSSVILSHLLLREENYYEDYLAKMRGTQSERMKILYHSSFPPYGSSSFVSADSMGWNSNVYICGLHIKRITDSGKLILVYANCICIASN</sequence>
<dbReference type="AlphaFoldDB" id="A0A072TUT9"/>
<keyword evidence="3" id="KW-1185">Reference proteome</keyword>
<evidence type="ECO:0000313" key="2">
    <source>
        <dbReference type="EnsemblPlants" id="KEH21202"/>
    </source>
</evidence>
<dbReference type="Proteomes" id="UP000002051">
    <property type="component" value="Chromosome 8"/>
</dbReference>
<evidence type="ECO:0000313" key="1">
    <source>
        <dbReference type="EMBL" id="KEH21202.1"/>
    </source>
</evidence>
<accession>A0A072TUT9</accession>
<evidence type="ECO:0000313" key="3">
    <source>
        <dbReference type="Proteomes" id="UP000002051"/>
    </source>
</evidence>
<reference evidence="1 3" key="1">
    <citation type="journal article" date="2011" name="Nature">
        <title>The Medicago genome provides insight into the evolution of rhizobial symbioses.</title>
        <authorList>
            <person name="Young N.D."/>
            <person name="Debelle F."/>
            <person name="Oldroyd G.E."/>
            <person name="Geurts R."/>
            <person name="Cannon S.B."/>
            <person name="Udvardi M.K."/>
            <person name="Benedito V.A."/>
            <person name="Mayer K.F."/>
            <person name="Gouzy J."/>
            <person name="Schoof H."/>
            <person name="Van de Peer Y."/>
            <person name="Proost S."/>
            <person name="Cook D.R."/>
            <person name="Meyers B.C."/>
            <person name="Spannagl M."/>
            <person name="Cheung F."/>
            <person name="De Mita S."/>
            <person name="Krishnakumar V."/>
            <person name="Gundlach H."/>
            <person name="Zhou S."/>
            <person name="Mudge J."/>
            <person name="Bharti A.K."/>
            <person name="Murray J.D."/>
            <person name="Naoumkina M.A."/>
            <person name="Rosen B."/>
            <person name="Silverstein K.A."/>
            <person name="Tang H."/>
            <person name="Rombauts S."/>
            <person name="Zhao P.X."/>
            <person name="Zhou P."/>
            <person name="Barbe V."/>
            <person name="Bardou P."/>
            <person name="Bechner M."/>
            <person name="Bellec A."/>
            <person name="Berger A."/>
            <person name="Berges H."/>
            <person name="Bidwell S."/>
            <person name="Bisseling T."/>
            <person name="Choisne N."/>
            <person name="Couloux A."/>
            <person name="Denny R."/>
            <person name="Deshpande S."/>
            <person name="Dai X."/>
            <person name="Doyle J.J."/>
            <person name="Dudez A.M."/>
            <person name="Farmer A.D."/>
            <person name="Fouteau S."/>
            <person name="Franken C."/>
            <person name="Gibelin C."/>
            <person name="Gish J."/>
            <person name="Goldstein S."/>
            <person name="Gonzalez A.J."/>
            <person name="Green P.J."/>
            <person name="Hallab A."/>
            <person name="Hartog M."/>
            <person name="Hua A."/>
            <person name="Humphray S.J."/>
            <person name="Jeong D.H."/>
            <person name="Jing Y."/>
            <person name="Jocker A."/>
            <person name="Kenton S.M."/>
            <person name="Kim D.J."/>
            <person name="Klee K."/>
            <person name="Lai H."/>
            <person name="Lang C."/>
            <person name="Lin S."/>
            <person name="Macmil S.L."/>
            <person name="Magdelenat G."/>
            <person name="Matthews L."/>
            <person name="McCorrison J."/>
            <person name="Monaghan E.L."/>
            <person name="Mun J.H."/>
            <person name="Najar F.Z."/>
            <person name="Nicholson C."/>
            <person name="Noirot C."/>
            <person name="O'Bleness M."/>
            <person name="Paule C.R."/>
            <person name="Poulain J."/>
            <person name="Prion F."/>
            <person name="Qin B."/>
            <person name="Qu C."/>
            <person name="Retzel E.F."/>
            <person name="Riddle C."/>
            <person name="Sallet E."/>
            <person name="Samain S."/>
            <person name="Samson N."/>
            <person name="Sanders I."/>
            <person name="Saurat O."/>
            <person name="Scarpelli C."/>
            <person name="Schiex T."/>
            <person name="Segurens B."/>
            <person name="Severin A.J."/>
            <person name="Sherrier D.J."/>
            <person name="Shi R."/>
            <person name="Sims S."/>
            <person name="Singer S.R."/>
            <person name="Sinharoy S."/>
            <person name="Sterck L."/>
            <person name="Viollet A."/>
            <person name="Wang B.B."/>
            <person name="Wang K."/>
            <person name="Wang M."/>
            <person name="Wang X."/>
            <person name="Warfsmann J."/>
            <person name="Weissenbach J."/>
            <person name="White D.D."/>
            <person name="White J.D."/>
            <person name="Wiley G.B."/>
            <person name="Wincker P."/>
            <person name="Xing Y."/>
            <person name="Yang L."/>
            <person name="Yao Z."/>
            <person name="Ying F."/>
            <person name="Zhai J."/>
            <person name="Zhou L."/>
            <person name="Zuber A."/>
            <person name="Denarie J."/>
            <person name="Dixon R.A."/>
            <person name="May G.D."/>
            <person name="Schwartz D.C."/>
            <person name="Rogers J."/>
            <person name="Quetier F."/>
            <person name="Town C.D."/>
            <person name="Roe B.A."/>
        </authorList>
    </citation>
    <scope>NUCLEOTIDE SEQUENCE [LARGE SCALE GENOMIC DNA]</scope>
    <source>
        <strain evidence="1">A17</strain>
        <strain evidence="2 3">cv. Jemalong A17</strain>
    </source>
</reference>
<reference evidence="2" key="3">
    <citation type="submission" date="2015-04" db="UniProtKB">
        <authorList>
            <consortium name="EnsemblPlants"/>
        </authorList>
    </citation>
    <scope>IDENTIFICATION</scope>
    <source>
        <strain evidence="2">cv. Jemalong A17</strain>
    </source>
</reference>
<reference evidence="1 3" key="2">
    <citation type="journal article" date="2014" name="BMC Genomics">
        <title>An improved genome release (version Mt4.0) for the model legume Medicago truncatula.</title>
        <authorList>
            <person name="Tang H."/>
            <person name="Krishnakumar V."/>
            <person name="Bidwell S."/>
            <person name="Rosen B."/>
            <person name="Chan A."/>
            <person name="Zhou S."/>
            <person name="Gentzbittel L."/>
            <person name="Childs K.L."/>
            <person name="Yandell M."/>
            <person name="Gundlach H."/>
            <person name="Mayer K.F."/>
            <person name="Schwartz D.C."/>
            <person name="Town C.D."/>
        </authorList>
    </citation>
    <scope>GENOME REANNOTATION</scope>
    <source>
        <strain evidence="1">A17</strain>
        <strain evidence="2 3">cv. Jemalong A17</strain>
    </source>
</reference>